<dbReference type="AlphaFoldDB" id="A0AAV7VAM6"/>
<feature type="region of interest" description="Disordered" evidence="1">
    <location>
        <begin position="50"/>
        <end position="76"/>
    </location>
</feature>
<gene>
    <name evidence="2" type="ORF">NDU88_002473</name>
</gene>
<dbReference type="Proteomes" id="UP001066276">
    <property type="component" value="Chromosome 2_1"/>
</dbReference>
<evidence type="ECO:0000256" key="1">
    <source>
        <dbReference type="SAM" id="MobiDB-lite"/>
    </source>
</evidence>
<comment type="caution">
    <text evidence="2">The sequence shown here is derived from an EMBL/GenBank/DDBJ whole genome shotgun (WGS) entry which is preliminary data.</text>
</comment>
<feature type="compositionally biased region" description="Gly residues" evidence="1">
    <location>
        <begin position="128"/>
        <end position="137"/>
    </location>
</feature>
<protein>
    <submittedName>
        <fullName evidence="2">Uncharacterized protein</fullName>
    </submittedName>
</protein>
<keyword evidence="3" id="KW-1185">Reference proteome</keyword>
<name>A0AAV7VAM6_PLEWA</name>
<evidence type="ECO:0000313" key="2">
    <source>
        <dbReference type="EMBL" id="KAJ1198634.1"/>
    </source>
</evidence>
<sequence>MVWLVCHGEQVLSSAALCHKRWGTASWCYMYHDRANPDLVVPRGCGRRGLGVASSRRPGAGGDRKRPGLGATQGDFTGGHRHLDFWPIASPEVRRRGCLPFIAQVCRPPGGLLPPFTRPGRQGRHGEWSGGLHGFDT</sequence>
<evidence type="ECO:0000313" key="3">
    <source>
        <dbReference type="Proteomes" id="UP001066276"/>
    </source>
</evidence>
<organism evidence="2 3">
    <name type="scientific">Pleurodeles waltl</name>
    <name type="common">Iberian ribbed newt</name>
    <dbReference type="NCBI Taxonomy" id="8319"/>
    <lineage>
        <taxon>Eukaryota</taxon>
        <taxon>Metazoa</taxon>
        <taxon>Chordata</taxon>
        <taxon>Craniata</taxon>
        <taxon>Vertebrata</taxon>
        <taxon>Euteleostomi</taxon>
        <taxon>Amphibia</taxon>
        <taxon>Batrachia</taxon>
        <taxon>Caudata</taxon>
        <taxon>Salamandroidea</taxon>
        <taxon>Salamandridae</taxon>
        <taxon>Pleurodelinae</taxon>
        <taxon>Pleurodeles</taxon>
    </lineage>
</organism>
<dbReference type="EMBL" id="JANPWB010000003">
    <property type="protein sequence ID" value="KAJ1198634.1"/>
    <property type="molecule type" value="Genomic_DNA"/>
</dbReference>
<feature type="region of interest" description="Disordered" evidence="1">
    <location>
        <begin position="117"/>
        <end position="137"/>
    </location>
</feature>
<proteinExistence type="predicted"/>
<accession>A0AAV7VAM6</accession>
<reference evidence="2" key="1">
    <citation type="journal article" date="2022" name="bioRxiv">
        <title>Sequencing and chromosome-scale assembly of the giantPleurodeles waltlgenome.</title>
        <authorList>
            <person name="Brown T."/>
            <person name="Elewa A."/>
            <person name="Iarovenko S."/>
            <person name="Subramanian E."/>
            <person name="Araus A.J."/>
            <person name="Petzold A."/>
            <person name="Susuki M."/>
            <person name="Suzuki K.-i.T."/>
            <person name="Hayashi T."/>
            <person name="Toyoda A."/>
            <person name="Oliveira C."/>
            <person name="Osipova E."/>
            <person name="Leigh N.D."/>
            <person name="Simon A."/>
            <person name="Yun M.H."/>
        </authorList>
    </citation>
    <scope>NUCLEOTIDE SEQUENCE</scope>
    <source>
        <strain evidence="2">20211129_DDA</strain>
        <tissue evidence="2">Liver</tissue>
    </source>
</reference>